<dbReference type="RefSeq" id="WP_284284449.1">
    <property type="nucleotide sequence ID" value="NZ_BSUJ01000001.1"/>
</dbReference>
<organism evidence="1 2">
    <name type="scientific">Arsenicicoccus piscis</name>
    <dbReference type="NCBI Taxonomy" id="673954"/>
    <lineage>
        <taxon>Bacteria</taxon>
        <taxon>Bacillati</taxon>
        <taxon>Actinomycetota</taxon>
        <taxon>Actinomycetes</taxon>
        <taxon>Micrococcales</taxon>
        <taxon>Intrasporangiaceae</taxon>
        <taxon>Arsenicicoccus</taxon>
    </lineage>
</organism>
<evidence type="ECO:0008006" key="3">
    <source>
        <dbReference type="Google" id="ProtNLM"/>
    </source>
</evidence>
<sequence length="138" mass="14554">MGPRATALVESEVARLPGSIAASAFETREGARFLAEHVASALVGTPPFPSYGIVDELLRTRPLIVPATMPADEVARLVSERGVPCAIVELPDHSLGAVTDRSLMQRILLDGLPVTAPAGDVLAPPRHAVSWASPRRTC</sequence>
<comment type="caution">
    <text evidence="1">The sequence shown here is derived from an EMBL/GenBank/DDBJ whole genome shotgun (WGS) entry which is preliminary data.</text>
</comment>
<protein>
    <recommendedName>
        <fullName evidence="3">CBS domain-containing protein</fullName>
    </recommendedName>
</protein>
<reference evidence="2" key="1">
    <citation type="journal article" date="2019" name="Int. J. Syst. Evol. Microbiol.">
        <title>The Global Catalogue of Microorganisms (GCM) 10K type strain sequencing project: providing services to taxonomists for standard genome sequencing and annotation.</title>
        <authorList>
            <consortium name="The Broad Institute Genomics Platform"/>
            <consortium name="The Broad Institute Genome Sequencing Center for Infectious Disease"/>
            <person name="Wu L."/>
            <person name="Ma J."/>
        </authorList>
    </citation>
    <scope>NUCLEOTIDE SEQUENCE [LARGE SCALE GENOMIC DNA]</scope>
    <source>
        <strain evidence="2">NBRC 105830</strain>
    </source>
</reference>
<name>A0ABQ6HMJ1_9MICO</name>
<evidence type="ECO:0000313" key="1">
    <source>
        <dbReference type="EMBL" id="GMA19674.1"/>
    </source>
</evidence>
<dbReference type="Gene3D" id="3.10.580.10">
    <property type="entry name" value="CBS-domain"/>
    <property type="match status" value="1"/>
</dbReference>
<dbReference type="Proteomes" id="UP001157109">
    <property type="component" value="Unassembled WGS sequence"/>
</dbReference>
<accession>A0ABQ6HMJ1</accession>
<dbReference type="SUPFAM" id="SSF54631">
    <property type="entry name" value="CBS-domain pair"/>
    <property type="match status" value="1"/>
</dbReference>
<proteinExistence type="predicted"/>
<gene>
    <name evidence="1" type="ORF">GCM10025862_16950</name>
</gene>
<keyword evidence="2" id="KW-1185">Reference proteome</keyword>
<dbReference type="EMBL" id="BSUJ01000001">
    <property type="protein sequence ID" value="GMA19674.1"/>
    <property type="molecule type" value="Genomic_DNA"/>
</dbReference>
<evidence type="ECO:0000313" key="2">
    <source>
        <dbReference type="Proteomes" id="UP001157109"/>
    </source>
</evidence>
<dbReference type="InterPro" id="IPR046342">
    <property type="entry name" value="CBS_dom_sf"/>
</dbReference>